<dbReference type="InterPro" id="IPR010065">
    <property type="entry name" value="AA_ABC_transptr_permease_3TM"/>
</dbReference>
<keyword evidence="10" id="KW-0449">Lipoprotein</keyword>
<evidence type="ECO:0000256" key="10">
    <source>
        <dbReference type="ARBA" id="ARBA00023288"/>
    </source>
</evidence>
<dbReference type="InterPro" id="IPR001320">
    <property type="entry name" value="Iontro_rcpt_C"/>
</dbReference>
<keyword evidence="7 11" id="KW-1133">Transmembrane helix</keyword>
<keyword evidence="8 11" id="KW-0472">Membrane</keyword>
<evidence type="ECO:0000256" key="11">
    <source>
        <dbReference type="RuleBase" id="RU363032"/>
    </source>
</evidence>
<feature type="chain" id="PRO_5045851324" evidence="12">
    <location>
        <begin position="20"/>
        <end position="483"/>
    </location>
</feature>
<dbReference type="PANTHER" id="PTHR30614:SF20">
    <property type="entry name" value="GLUTAMINE TRANSPORT SYSTEM PERMEASE PROTEIN GLNP"/>
    <property type="match status" value="1"/>
</dbReference>
<dbReference type="CDD" id="cd13619">
    <property type="entry name" value="PBP2_GlnP"/>
    <property type="match status" value="1"/>
</dbReference>
<accession>A0ABW4LQ39</accession>
<organism evidence="14 15">
    <name type="scientific">Bacillus salitolerans</name>
    <dbReference type="NCBI Taxonomy" id="1437434"/>
    <lineage>
        <taxon>Bacteria</taxon>
        <taxon>Bacillati</taxon>
        <taxon>Bacillota</taxon>
        <taxon>Bacilli</taxon>
        <taxon>Bacillales</taxon>
        <taxon>Bacillaceae</taxon>
        <taxon>Bacillus</taxon>
    </lineage>
</organism>
<evidence type="ECO:0000256" key="3">
    <source>
        <dbReference type="ARBA" id="ARBA00022448"/>
    </source>
</evidence>
<feature type="transmembrane region" description="Helical" evidence="11">
    <location>
        <begin position="322"/>
        <end position="343"/>
    </location>
</feature>
<keyword evidence="12" id="KW-0732">Signal</keyword>
<dbReference type="Gene3D" id="3.40.190.10">
    <property type="entry name" value="Periplasmic binding protein-like II"/>
    <property type="match status" value="2"/>
</dbReference>
<evidence type="ECO:0000313" key="15">
    <source>
        <dbReference type="Proteomes" id="UP001597214"/>
    </source>
</evidence>
<keyword evidence="5 11" id="KW-0812">Transmembrane</keyword>
<evidence type="ECO:0000256" key="2">
    <source>
        <dbReference type="ARBA" id="ARBA00010072"/>
    </source>
</evidence>
<comment type="subcellular location">
    <subcellularLocation>
        <location evidence="1 11">Cell membrane</location>
        <topology evidence="1 11">Multi-pass membrane protein</topology>
    </subcellularLocation>
</comment>
<dbReference type="PANTHER" id="PTHR30614">
    <property type="entry name" value="MEMBRANE COMPONENT OF AMINO ACID ABC TRANSPORTER"/>
    <property type="match status" value="1"/>
</dbReference>
<reference evidence="15" key="1">
    <citation type="journal article" date="2019" name="Int. J. Syst. Evol. Microbiol.">
        <title>The Global Catalogue of Microorganisms (GCM) 10K type strain sequencing project: providing services to taxonomists for standard genome sequencing and annotation.</title>
        <authorList>
            <consortium name="The Broad Institute Genomics Platform"/>
            <consortium name="The Broad Institute Genome Sequencing Center for Infectious Disease"/>
            <person name="Wu L."/>
            <person name="Ma J."/>
        </authorList>
    </citation>
    <scope>NUCLEOTIDE SEQUENCE [LARGE SCALE GENOMIC DNA]</scope>
    <source>
        <strain evidence="15">CCUG 49339</strain>
    </source>
</reference>
<dbReference type="PROSITE" id="PS50928">
    <property type="entry name" value="ABC_TM1"/>
    <property type="match status" value="1"/>
</dbReference>
<dbReference type="InterPro" id="IPR043429">
    <property type="entry name" value="ArtM/GltK/GlnP/TcyL/YhdX-like"/>
</dbReference>
<dbReference type="Pfam" id="PF00528">
    <property type="entry name" value="BPD_transp_1"/>
    <property type="match status" value="1"/>
</dbReference>
<dbReference type="SUPFAM" id="SSF53850">
    <property type="entry name" value="Periplasmic binding protein-like II"/>
    <property type="match status" value="1"/>
</dbReference>
<evidence type="ECO:0000256" key="9">
    <source>
        <dbReference type="ARBA" id="ARBA00023139"/>
    </source>
</evidence>
<name>A0ABW4LQ39_9BACI</name>
<comment type="similarity">
    <text evidence="2">Belongs to the binding-protein-dependent transport system permease family. HisMQ subfamily.</text>
</comment>
<keyword evidence="9" id="KW-0564">Palmitate</keyword>
<dbReference type="Proteomes" id="UP001597214">
    <property type="component" value="Unassembled WGS sequence"/>
</dbReference>
<sequence length="483" mass="53079">MKKWYLLSIIAILSLLLSACGSSGNSDKTYIVGVDTTYPPFEFEEDGEYKGIDIDLIHAIAEDQGLEIEIKPMDFKGIIPALLSDNLDVAIAGMSITEDRKEKVDFSNPYFDAGLTLVVAADNSDITSPEDLSGKLIAVKKGTTGADKADELAAEYNAEVRLFDDSPSMFQEVANGNADVLIEDYPVVAYAIGQNESLGLKIVGERLNGDQYGIAVKKGENQDLLEKINDGLQNLRDSGKYDEILNTYLSFKEEARLIERASSLKDVNLMENIAYAFPFLLEGLKITIIITVLALTIGFFIGLIIALFRLSSIKLLQWIGTIFINAIRGTPILVQLYFIYFGLTSFSWISMEPITAGVIAVSVNAGAYIAEIIRAGIQSIDKGQTEAARSLGLTGGQTMRYVILPQALRRMLPAFANQGIISLKDTSLLSVIGIAELTQKTEVVIAKTYDVFTLWLLAGVMYFVLIYGLTLLSNYVEKRYQVR</sequence>
<keyword evidence="3 11" id="KW-0813">Transport</keyword>
<dbReference type="Pfam" id="PF00497">
    <property type="entry name" value="SBP_bac_3"/>
    <property type="match status" value="1"/>
</dbReference>
<evidence type="ECO:0000256" key="7">
    <source>
        <dbReference type="ARBA" id="ARBA00022989"/>
    </source>
</evidence>
<gene>
    <name evidence="14" type="ORF">ACFSCX_10390</name>
</gene>
<evidence type="ECO:0000259" key="13">
    <source>
        <dbReference type="PROSITE" id="PS50928"/>
    </source>
</evidence>
<dbReference type="InterPro" id="IPR035906">
    <property type="entry name" value="MetI-like_sf"/>
</dbReference>
<evidence type="ECO:0000256" key="5">
    <source>
        <dbReference type="ARBA" id="ARBA00022692"/>
    </source>
</evidence>
<evidence type="ECO:0000256" key="12">
    <source>
        <dbReference type="SAM" id="SignalP"/>
    </source>
</evidence>
<evidence type="ECO:0000313" key="14">
    <source>
        <dbReference type="EMBL" id="MFD1736971.1"/>
    </source>
</evidence>
<proteinExistence type="inferred from homology"/>
<dbReference type="PROSITE" id="PS51257">
    <property type="entry name" value="PROKAR_LIPOPROTEIN"/>
    <property type="match status" value="1"/>
</dbReference>
<protein>
    <submittedName>
        <fullName evidence="14">Amino acid ABC transporter substrate-binding protein/permease</fullName>
    </submittedName>
</protein>
<feature type="transmembrane region" description="Helical" evidence="11">
    <location>
        <begin position="286"/>
        <end position="310"/>
    </location>
</feature>
<dbReference type="EMBL" id="JBHUEM010000014">
    <property type="protein sequence ID" value="MFD1736971.1"/>
    <property type="molecule type" value="Genomic_DNA"/>
</dbReference>
<dbReference type="CDD" id="cd06261">
    <property type="entry name" value="TM_PBP2"/>
    <property type="match status" value="1"/>
</dbReference>
<dbReference type="RefSeq" id="WP_377928162.1">
    <property type="nucleotide sequence ID" value="NZ_JBHUEM010000014.1"/>
</dbReference>
<dbReference type="SMART" id="SM00062">
    <property type="entry name" value="PBPb"/>
    <property type="match status" value="1"/>
</dbReference>
<feature type="transmembrane region" description="Helical" evidence="11">
    <location>
        <begin position="452"/>
        <end position="476"/>
    </location>
</feature>
<dbReference type="SMART" id="SM00079">
    <property type="entry name" value="PBPe"/>
    <property type="match status" value="1"/>
</dbReference>
<comment type="caution">
    <text evidence="14">The sequence shown here is derived from an EMBL/GenBank/DDBJ whole genome shotgun (WGS) entry which is preliminary data.</text>
</comment>
<feature type="domain" description="ABC transmembrane type-1" evidence="13">
    <location>
        <begin position="284"/>
        <end position="473"/>
    </location>
</feature>
<evidence type="ECO:0000256" key="6">
    <source>
        <dbReference type="ARBA" id="ARBA00022970"/>
    </source>
</evidence>
<dbReference type="NCBIfam" id="TIGR01726">
    <property type="entry name" value="HEQRo_perm_3TM"/>
    <property type="match status" value="1"/>
</dbReference>
<keyword evidence="4" id="KW-1003">Cell membrane</keyword>
<dbReference type="InterPro" id="IPR000515">
    <property type="entry name" value="MetI-like"/>
</dbReference>
<evidence type="ECO:0000256" key="1">
    <source>
        <dbReference type="ARBA" id="ARBA00004651"/>
    </source>
</evidence>
<feature type="signal peptide" evidence="12">
    <location>
        <begin position="1"/>
        <end position="19"/>
    </location>
</feature>
<keyword evidence="15" id="KW-1185">Reference proteome</keyword>
<dbReference type="Gene3D" id="1.10.3720.10">
    <property type="entry name" value="MetI-like"/>
    <property type="match status" value="1"/>
</dbReference>
<evidence type="ECO:0000256" key="8">
    <source>
        <dbReference type="ARBA" id="ARBA00023136"/>
    </source>
</evidence>
<dbReference type="SUPFAM" id="SSF161098">
    <property type="entry name" value="MetI-like"/>
    <property type="match status" value="1"/>
</dbReference>
<dbReference type="InterPro" id="IPR001638">
    <property type="entry name" value="Solute-binding_3/MltF_N"/>
</dbReference>
<keyword evidence="6" id="KW-0029">Amino-acid transport</keyword>
<evidence type="ECO:0000256" key="4">
    <source>
        <dbReference type="ARBA" id="ARBA00022475"/>
    </source>
</evidence>